<evidence type="ECO:0000313" key="2">
    <source>
        <dbReference type="Proteomes" id="UP000326601"/>
    </source>
</evidence>
<keyword evidence="2" id="KW-1185">Reference proteome</keyword>
<organism evidence="1 2">
    <name type="scientific">Stenotrophomonas phage Mendera</name>
    <dbReference type="NCBI Taxonomy" id="2650877"/>
    <lineage>
        <taxon>Viruses</taxon>
        <taxon>Duplodnaviria</taxon>
        <taxon>Heunggongvirae</taxon>
        <taxon>Uroviricota</taxon>
        <taxon>Caudoviricetes</taxon>
        <taxon>Menderavirus</taxon>
        <taxon>Menderavirus mendera</taxon>
    </lineage>
</organism>
<name>A0A5P8PIT6_9CAUD</name>
<accession>A0A5P8PIT6</accession>
<evidence type="ECO:0000313" key="1">
    <source>
        <dbReference type="EMBL" id="QFR56648.1"/>
    </source>
</evidence>
<protein>
    <submittedName>
        <fullName evidence="1">Uncharacterized protein</fullName>
    </submittedName>
</protein>
<dbReference type="EMBL" id="MN098328">
    <property type="protein sequence ID" value="QFR56648.1"/>
    <property type="molecule type" value="Genomic_DNA"/>
</dbReference>
<sequence>MAPQHKHCVSCGGSTITMVYKSPAAYHIARLLDEYQKQDHPSQ</sequence>
<dbReference type="Proteomes" id="UP000326601">
    <property type="component" value="Segment"/>
</dbReference>
<gene>
    <name evidence="1" type="ORF">CPT_Mendera_099</name>
</gene>
<reference evidence="2" key="1">
    <citation type="submission" date="2019-06" db="EMBL/GenBank/DDBJ databases">
        <title>Complete genome sequence of Stenotrophomonas phage Mendera.</title>
        <authorList>
            <person name="Garza K."/>
            <person name="Newkirk H."/>
            <person name="Moreland R."/>
            <person name="Liu M."/>
            <person name="Ramsey J."/>
            <person name="Gonzalez C.F."/>
            <person name="Leavitt J."/>
        </authorList>
    </citation>
    <scope>NUCLEOTIDE SEQUENCE [LARGE SCALE GENOMIC DNA]</scope>
</reference>
<proteinExistence type="predicted"/>